<protein>
    <recommendedName>
        <fullName evidence="1">DNA (cytosine-5-)-methyltransferase</fullName>
        <ecNumber evidence="1">2.1.1.37</ecNumber>
    </recommendedName>
</protein>
<evidence type="ECO:0000256" key="3">
    <source>
        <dbReference type="ARBA" id="ARBA00022679"/>
    </source>
</evidence>
<evidence type="ECO:0000256" key="1">
    <source>
        <dbReference type="ARBA" id="ARBA00011975"/>
    </source>
</evidence>
<evidence type="ECO:0000256" key="4">
    <source>
        <dbReference type="ARBA" id="ARBA00022691"/>
    </source>
</evidence>
<reference evidence="6" key="1">
    <citation type="journal article" date="2015" name="Nature">
        <title>Complex archaea that bridge the gap between prokaryotes and eukaryotes.</title>
        <authorList>
            <person name="Spang A."/>
            <person name="Saw J.H."/>
            <person name="Jorgensen S.L."/>
            <person name="Zaremba-Niedzwiedzka K."/>
            <person name="Martijn J."/>
            <person name="Lind A.E."/>
            <person name="van Eijk R."/>
            <person name="Schleper C."/>
            <person name="Guy L."/>
            <person name="Ettema T.J."/>
        </authorList>
    </citation>
    <scope>NUCLEOTIDE SEQUENCE</scope>
</reference>
<proteinExistence type="predicted"/>
<dbReference type="InterPro" id="IPR001525">
    <property type="entry name" value="C5_MeTfrase"/>
</dbReference>
<dbReference type="CDD" id="cd00056">
    <property type="entry name" value="ENDO3c"/>
    <property type="match status" value="1"/>
</dbReference>
<dbReference type="GO" id="GO:0006284">
    <property type="term" value="P:base-excision repair"/>
    <property type="evidence" value="ECO:0007669"/>
    <property type="project" value="InterPro"/>
</dbReference>
<dbReference type="InterPro" id="IPR029063">
    <property type="entry name" value="SAM-dependent_MTases_sf"/>
</dbReference>
<dbReference type="GO" id="GO:0003886">
    <property type="term" value="F:DNA (cytosine-5-)-methyltransferase activity"/>
    <property type="evidence" value="ECO:0007669"/>
    <property type="project" value="UniProtKB-EC"/>
</dbReference>
<dbReference type="Gene3D" id="3.40.50.150">
    <property type="entry name" value="Vaccinia Virus protein VP39"/>
    <property type="match status" value="1"/>
</dbReference>
<dbReference type="EMBL" id="LAZR01000452">
    <property type="protein sequence ID" value="KKN68319.1"/>
    <property type="molecule type" value="Genomic_DNA"/>
</dbReference>
<dbReference type="PROSITE" id="PS51679">
    <property type="entry name" value="SAM_MT_C5"/>
    <property type="match status" value="1"/>
</dbReference>
<dbReference type="InterPro" id="IPR050390">
    <property type="entry name" value="C5-Methyltransferase"/>
</dbReference>
<dbReference type="Pfam" id="PF00730">
    <property type="entry name" value="HhH-GPD"/>
    <property type="match status" value="1"/>
</dbReference>
<dbReference type="PRINTS" id="PR00105">
    <property type="entry name" value="C5METTRFRASE"/>
</dbReference>
<dbReference type="PANTHER" id="PTHR10629">
    <property type="entry name" value="CYTOSINE-SPECIFIC METHYLTRANSFERASE"/>
    <property type="match status" value="1"/>
</dbReference>
<dbReference type="InterPro" id="IPR023170">
    <property type="entry name" value="HhH_base_excis_C"/>
</dbReference>
<dbReference type="InterPro" id="IPR011257">
    <property type="entry name" value="DNA_glycosylase"/>
</dbReference>
<dbReference type="GO" id="GO:0003677">
    <property type="term" value="F:DNA binding"/>
    <property type="evidence" value="ECO:0007669"/>
    <property type="project" value="TreeGrafter"/>
</dbReference>
<evidence type="ECO:0000313" key="6">
    <source>
        <dbReference type="EMBL" id="KKN68319.1"/>
    </source>
</evidence>
<dbReference type="EC" id="2.1.1.37" evidence="1"/>
<keyword evidence="3" id="KW-0808">Transferase</keyword>
<dbReference type="InterPro" id="IPR018117">
    <property type="entry name" value="C5_DNA_meth_AS"/>
</dbReference>
<comment type="caution">
    <text evidence="6">The sequence shown here is derived from an EMBL/GenBank/DDBJ whole genome shotgun (WGS) entry which is preliminary data.</text>
</comment>
<keyword evidence="2" id="KW-0489">Methyltransferase</keyword>
<gene>
    <name evidence="6" type="ORF">LCGC14_0452760</name>
</gene>
<dbReference type="Gene3D" id="3.90.120.10">
    <property type="entry name" value="DNA Methylase, subunit A, domain 2"/>
    <property type="match status" value="1"/>
</dbReference>
<feature type="domain" description="HhH-GPD" evidence="5">
    <location>
        <begin position="369"/>
        <end position="519"/>
    </location>
</feature>
<dbReference type="SMART" id="SM00478">
    <property type="entry name" value="ENDO3c"/>
    <property type="match status" value="1"/>
</dbReference>
<sequence>MPKRAKIACFDLCCGAGALSEGFRQGGATVLGGIDTDAQALATAKTHCPTGTWERTSIEEFAESLKTLNGHPIRAANTLLAGLPCQGFSRAGRRDPADARNFLYKHLLRIVKELSPDHVVFENVTGMATVRTRHMLDSLISGLRRAKYDVASRVLDAYDFGAPQHRKRLFLVAVRKGRASGVFEALRPSNDKLTVRDAFRGLPGTQERKSISHVFMKHGSRVRAKLRRIKPGGPISYRRLVWESPADTLISGHRALPVHPRHPRAISVREAARLQGFDDLFLFEGYISSQIDQVANAVPPPLARALCSALRRAGEHEKRIHGRVFRKLLPEATPGLRKRLTAAFRRSFTRRYPWRNTRNPYRILVTELLLQRTNADLAKTVWRDVIELCPSSRKAASVDLRSLGALTRRIGIRSRCQTIKELGTVIQKRHRGNVPQAFDDLLRLPGVGLYIASAVRAICFMEQDFPVDTNAFRFVSRYFGLTLKRTKAEGRQLREFLSRLVPKSGVREYVYGFLDFAAQVCRPVKPNCSECPLRGSCTSPPARRA</sequence>
<dbReference type="SUPFAM" id="SSF48150">
    <property type="entry name" value="DNA-glycosylase"/>
    <property type="match status" value="1"/>
</dbReference>
<dbReference type="AlphaFoldDB" id="A0A0F9SMR7"/>
<dbReference type="SUPFAM" id="SSF53335">
    <property type="entry name" value="S-adenosyl-L-methionine-dependent methyltransferases"/>
    <property type="match status" value="1"/>
</dbReference>
<name>A0A0F9SMR7_9ZZZZ</name>
<dbReference type="InterPro" id="IPR003265">
    <property type="entry name" value="HhH-GPD_domain"/>
</dbReference>
<dbReference type="PROSITE" id="PS00094">
    <property type="entry name" value="C5_MTASE_1"/>
    <property type="match status" value="1"/>
</dbReference>
<evidence type="ECO:0000259" key="5">
    <source>
        <dbReference type="SMART" id="SM00478"/>
    </source>
</evidence>
<dbReference type="NCBIfam" id="TIGR00675">
    <property type="entry name" value="dcm"/>
    <property type="match status" value="1"/>
</dbReference>
<dbReference type="PANTHER" id="PTHR10629:SF52">
    <property type="entry name" value="DNA (CYTOSINE-5)-METHYLTRANSFERASE 1"/>
    <property type="match status" value="1"/>
</dbReference>
<dbReference type="Pfam" id="PF00145">
    <property type="entry name" value="DNA_methylase"/>
    <property type="match status" value="1"/>
</dbReference>
<accession>A0A0F9SMR7</accession>
<dbReference type="Gene3D" id="1.10.1670.10">
    <property type="entry name" value="Helix-hairpin-Helix base-excision DNA repair enzymes (C-terminal)"/>
    <property type="match status" value="1"/>
</dbReference>
<evidence type="ECO:0000256" key="2">
    <source>
        <dbReference type="ARBA" id="ARBA00022603"/>
    </source>
</evidence>
<dbReference type="GO" id="GO:0044027">
    <property type="term" value="P:negative regulation of gene expression via chromosomal CpG island methylation"/>
    <property type="evidence" value="ECO:0007669"/>
    <property type="project" value="TreeGrafter"/>
</dbReference>
<dbReference type="Gene3D" id="1.10.340.30">
    <property type="entry name" value="Hypothetical protein, domain 2"/>
    <property type="match status" value="1"/>
</dbReference>
<organism evidence="6">
    <name type="scientific">marine sediment metagenome</name>
    <dbReference type="NCBI Taxonomy" id="412755"/>
    <lineage>
        <taxon>unclassified sequences</taxon>
        <taxon>metagenomes</taxon>
        <taxon>ecological metagenomes</taxon>
    </lineage>
</organism>
<dbReference type="GO" id="GO:0032259">
    <property type="term" value="P:methylation"/>
    <property type="evidence" value="ECO:0007669"/>
    <property type="project" value="UniProtKB-KW"/>
</dbReference>
<keyword evidence="4" id="KW-0949">S-adenosyl-L-methionine</keyword>